<sequence>MIEKYYGSMTINDFIEKIHLSNCDYIEEFGLKFKKYVIKTKPLKMPKIFPNLRFQFKNPDKEIRWIVLCMDETFLHLKKFVDSFKEKAIEYNFGMEDCSLTQQIKL</sequence>
<dbReference type="AlphaFoldDB" id="A0A1Y3BIR3"/>
<evidence type="ECO:0000313" key="2">
    <source>
        <dbReference type="Proteomes" id="UP000194236"/>
    </source>
</evidence>
<accession>A0A1Y3BIR3</accession>
<keyword evidence="2" id="KW-1185">Reference proteome</keyword>
<organism evidence="1 2">
    <name type="scientific">Euroglyphus maynei</name>
    <name type="common">Mayne's house dust mite</name>
    <dbReference type="NCBI Taxonomy" id="6958"/>
    <lineage>
        <taxon>Eukaryota</taxon>
        <taxon>Metazoa</taxon>
        <taxon>Ecdysozoa</taxon>
        <taxon>Arthropoda</taxon>
        <taxon>Chelicerata</taxon>
        <taxon>Arachnida</taxon>
        <taxon>Acari</taxon>
        <taxon>Acariformes</taxon>
        <taxon>Sarcoptiformes</taxon>
        <taxon>Astigmata</taxon>
        <taxon>Psoroptidia</taxon>
        <taxon>Analgoidea</taxon>
        <taxon>Pyroglyphidae</taxon>
        <taxon>Pyroglyphinae</taxon>
        <taxon>Euroglyphus</taxon>
    </lineage>
</organism>
<name>A0A1Y3BIR3_EURMA</name>
<proteinExistence type="predicted"/>
<dbReference type="Proteomes" id="UP000194236">
    <property type="component" value="Unassembled WGS sequence"/>
</dbReference>
<comment type="caution">
    <text evidence="1">The sequence shown here is derived from an EMBL/GenBank/DDBJ whole genome shotgun (WGS) entry which is preliminary data.</text>
</comment>
<gene>
    <name evidence="1" type="ORF">BLA29_013965</name>
</gene>
<evidence type="ECO:0000313" key="1">
    <source>
        <dbReference type="EMBL" id="OTF80861.1"/>
    </source>
</evidence>
<dbReference type="EMBL" id="MUJZ01016254">
    <property type="protein sequence ID" value="OTF80861.1"/>
    <property type="molecule type" value="Genomic_DNA"/>
</dbReference>
<feature type="non-terminal residue" evidence="1">
    <location>
        <position position="106"/>
    </location>
</feature>
<reference evidence="1 2" key="1">
    <citation type="submission" date="2017-03" db="EMBL/GenBank/DDBJ databases">
        <title>Genome Survey of Euroglyphus maynei.</title>
        <authorList>
            <person name="Arlian L.G."/>
            <person name="Morgan M.S."/>
            <person name="Rider S.D."/>
        </authorList>
    </citation>
    <scope>NUCLEOTIDE SEQUENCE [LARGE SCALE GENOMIC DNA]</scope>
    <source>
        <strain evidence="1">Arlian Lab</strain>
        <tissue evidence="1">Whole body</tissue>
    </source>
</reference>
<protein>
    <submittedName>
        <fullName evidence="1">Uncharacterized protein</fullName>
    </submittedName>
</protein>